<protein>
    <submittedName>
        <fullName evidence="2">Uncharacterized protein</fullName>
    </submittedName>
</protein>
<organism evidence="2 3">
    <name type="scientific">Polypedilum vanderplanki</name>
    <name type="common">Sleeping chironomid midge</name>
    <dbReference type="NCBI Taxonomy" id="319348"/>
    <lineage>
        <taxon>Eukaryota</taxon>
        <taxon>Metazoa</taxon>
        <taxon>Ecdysozoa</taxon>
        <taxon>Arthropoda</taxon>
        <taxon>Hexapoda</taxon>
        <taxon>Insecta</taxon>
        <taxon>Pterygota</taxon>
        <taxon>Neoptera</taxon>
        <taxon>Endopterygota</taxon>
        <taxon>Diptera</taxon>
        <taxon>Nematocera</taxon>
        <taxon>Chironomoidea</taxon>
        <taxon>Chironomidae</taxon>
        <taxon>Chironominae</taxon>
        <taxon>Polypedilum</taxon>
        <taxon>Polypedilum</taxon>
    </lineage>
</organism>
<gene>
    <name evidence="2" type="ORF">PVAND_006385</name>
</gene>
<comment type="caution">
    <text evidence="2">The sequence shown here is derived from an EMBL/GenBank/DDBJ whole genome shotgun (WGS) entry which is preliminary data.</text>
</comment>
<dbReference type="AlphaFoldDB" id="A0A9J6C319"/>
<proteinExistence type="predicted"/>
<evidence type="ECO:0000313" key="2">
    <source>
        <dbReference type="EMBL" id="KAG5676561.1"/>
    </source>
</evidence>
<dbReference type="OrthoDB" id="10665728at2759"/>
<feature type="region of interest" description="Disordered" evidence="1">
    <location>
        <begin position="198"/>
        <end position="226"/>
    </location>
</feature>
<reference evidence="2" key="1">
    <citation type="submission" date="2021-03" db="EMBL/GenBank/DDBJ databases">
        <title>Chromosome level genome of the anhydrobiotic midge Polypedilum vanderplanki.</title>
        <authorList>
            <person name="Yoshida Y."/>
            <person name="Kikawada T."/>
            <person name="Gusev O."/>
        </authorList>
    </citation>
    <scope>NUCLEOTIDE SEQUENCE</scope>
    <source>
        <strain evidence="2">NIAS01</strain>
        <tissue evidence="2">Whole body or cell culture</tissue>
    </source>
</reference>
<keyword evidence="3" id="KW-1185">Reference proteome</keyword>
<accession>A0A9J6C319</accession>
<dbReference type="Proteomes" id="UP001107558">
    <property type="component" value="Chromosome 2"/>
</dbReference>
<name>A0A9J6C319_POLVA</name>
<evidence type="ECO:0000313" key="3">
    <source>
        <dbReference type="Proteomes" id="UP001107558"/>
    </source>
</evidence>
<feature type="compositionally biased region" description="Basic and acidic residues" evidence="1">
    <location>
        <begin position="199"/>
        <end position="212"/>
    </location>
</feature>
<evidence type="ECO:0000256" key="1">
    <source>
        <dbReference type="SAM" id="MobiDB-lite"/>
    </source>
</evidence>
<dbReference type="EMBL" id="JADBJN010000002">
    <property type="protein sequence ID" value="KAG5676561.1"/>
    <property type="molecule type" value="Genomic_DNA"/>
</dbReference>
<sequence>MEFLTQQQRFVVDNFGNHCKKLIEYGFAYAAAHPEAKHILDCEVRKIRVIERQTRENPGTKNCLNKMLRDANIQYIVKIIKLGMKYVQNNPQCAKIIQDVQITLNEFDKTRQIPKQEQMKVDDDFEFKDVLNKLNEIKTTLESIEARTFSLGRTKLEKFRSMKETGNWENFKQEIDTQLNERKARLKVRRNLNQQMQTIKEESSEESSKESLENLQKSPDSDDDESISEVLVNCETYNDPNPSKKPTARVGNIQRNLFIPIQTETPKAIPKITPKVYFKKENDGSMKFNVKLNFAERVMCNDRLVNSINIQNLLPQHKINNYRR</sequence>